<comment type="caution">
    <text evidence="2">The sequence shown here is derived from an EMBL/GenBank/DDBJ whole genome shotgun (WGS) entry which is preliminary data.</text>
</comment>
<feature type="region of interest" description="Disordered" evidence="1">
    <location>
        <begin position="241"/>
        <end position="349"/>
    </location>
</feature>
<keyword evidence="3" id="KW-1185">Reference proteome</keyword>
<feature type="compositionally biased region" description="Polar residues" evidence="1">
    <location>
        <begin position="340"/>
        <end position="349"/>
    </location>
</feature>
<dbReference type="EMBL" id="JAFEUZ010000013">
    <property type="protein sequence ID" value="KAG5484060.1"/>
    <property type="molecule type" value="Genomic_DNA"/>
</dbReference>
<proteinExistence type="predicted"/>
<feature type="compositionally biased region" description="Low complexity" evidence="1">
    <location>
        <begin position="156"/>
        <end position="185"/>
    </location>
</feature>
<dbReference type="RefSeq" id="XP_067180300.1">
    <property type="nucleotide sequence ID" value="XM_067323349.1"/>
</dbReference>
<feature type="compositionally biased region" description="Basic and acidic residues" evidence="1">
    <location>
        <begin position="245"/>
        <end position="264"/>
    </location>
</feature>
<evidence type="ECO:0000313" key="3">
    <source>
        <dbReference type="Proteomes" id="UP000673552"/>
    </source>
</evidence>
<feature type="compositionally biased region" description="Basic and acidic residues" evidence="1">
    <location>
        <begin position="36"/>
        <end position="50"/>
    </location>
</feature>
<sequence length="457" mass="49309">MRTAKSSASTKRGGAPTTPCSARSARPNTSGSASTVERRPQGPRTRDGAKVKTAQTGAAARAEESDKVKYTVIITNVENDFGMLHKASLPNYCGLRSDYQETLDVERLVHEGGPQSRRLVSAVRGCSYAVRCRTETRSAEISFYGPANADFAPMQAAHPSPRSKAPSAAPSSSWSAKGAQKGATAPSQAFSEAAAAANVGAVEQLALRLRRQHYFEEKLPVSVHLPGRTADEVLVRIAKGPAPSDADHAHMRAVKSEEKGGAREEDADTQGSGDTPAAATLSGAKRRHIDHENSADAPLPQRVKTESPDDAEKSAAADGVVFRGRCETAEDDAEGAVRSSGRQSQPLRQSTPATIIKQFPRRQKDFVTAVAALSSHAPLQRVRGRLRDIPGYLSCWPLYERHFRVVFRDAESLFKAKQLLDQFELEAGVRVSLTLSDPLSRANTEFVRAQENEESID</sequence>
<dbReference type="AlphaFoldDB" id="A0A836HWB6"/>
<protein>
    <submittedName>
        <fullName evidence="2">Uncharacterized protein</fullName>
    </submittedName>
</protein>
<gene>
    <name evidence="2" type="ORF">LSCM1_05914</name>
</gene>
<feature type="region of interest" description="Disordered" evidence="1">
    <location>
        <begin position="1"/>
        <end position="62"/>
    </location>
</feature>
<feature type="compositionally biased region" description="Basic and acidic residues" evidence="1">
    <location>
        <begin position="303"/>
        <end position="315"/>
    </location>
</feature>
<name>A0A836HWB6_9TRYP</name>
<dbReference type="Proteomes" id="UP000673552">
    <property type="component" value="Chromosome 13"/>
</dbReference>
<organism evidence="2 3">
    <name type="scientific">Leishmania martiniquensis</name>
    <dbReference type="NCBI Taxonomy" id="1580590"/>
    <lineage>
        <taxon>Eukaryota</taxon>
        <taxon>Discoba</taxon>
        <taxon>Euglenozoa</taxon>
        <taxon>Kinetoplastea</taxon>
        <taxon>Metakinetoplastina</taxon>
        <taxon>Trypanosomatida</taxon>
        <taxon>Trypanosomatidae</taxon>
        <taxon>Leishmaniinae</taxon>
        <taxon>Leishmania</taxon>
    </lineage>
</organism>
<dbReference type="OrthoDB" id="273456at2759"/>
<evidence type="ECO:0000256" key="1">
    <source>
        <dbReference type="SAM" id="MobiDB-lite"/>
    </source>
</evidence>
<accession>A0A836HWB6</accession>
<dbReference type="GeneID" id="92515861"/>
<feature type="compositionally biased region" description="Polar residues" evidence="1">
    <location>
        <begin position="18"/>
        <end position="35"/>
    </location>
</feature>
<evidence type="ECO:0000313" key="2">
    <source>
        <dbReference type="EMBL" id="KAG5484060.1"/>
    </source>
</evidence>
<feature type="compositionally biased region" description="Polar residues" evidence="1">
    <location>
        <begin position="1"/>
        <end position="10"/>
    </location>
</feature>
<dbReference type="KEGG" id="lmat:92515861"/>
<feature type="region of interest" description="Disordered" evidence="1">
    <location>
        <begin position="154"/>
        <end position="185"/>
    </location>
</feature>
<reference evidence="2 3" key="1">
    <citation type="submission" date="2021-03" db="EMBL/GenBank/DDBJ databases">
        <title>Leishmania (Mundinia) martiniquensis Genome sequencing and assembly.</title>
        <authorList>
            <person name="Almutairi H."/>
            <person name="Gatherer D."/>
        </authorList>
    </citation>
    <scope>NUCLEOTIDE SEQUENCE [LARGE SCALE GENOMIC DNA]</scope>
    <source>
        <strain evidence="2">LSCM1</strain>
    </source>
</reference>